<feature type="transmembrane region" description="Helical" evidence="6">
    <location>
        <begin position="42"/>
        <end position="61"/>
    </location>
</feature>
<dbReference type="HOGENOM" id="CLU_021458_6_1_1"/>
<keyword evidence="3 6" id="KW-0812">Transmembrane</keyword>
<keyword evidence="9" id="KW-1185">Reference proteome</keyword>
<protein>
    <submittedName>
        <fullName evidence="8">Piso0_002315 protein</fullName>
    </submittedName>
</protein>
<dbReference type="SUPFAM" id="SSF48317">
    <property type="entry name" value="Acid phosphatase/Vanadium-dependent haloperoxidase"/>
    <property type="match status" value="1"/>
</dbReference>
<accession>G8YCA2</accession>
<evidence type="ECO:0000259" key="7">
    <source>
        <dbReference type="SMART" id="SM00014"/>
    </source>
</evidence>
<dbReference type="InterPro" id="IPR000326">
    <property type="entry name" value="PAP2/HPO"/>
</dbReference>
<evidence type="ECO:0000256" key="3">
    <source>
        <dbReference type="ARBA" id="ARBA00022692"/>
    </source>
</evidence>
<evidence type="ECO:0000313" key="8">
    <source>
        <dbReference type="EMBL" id="CCE82583.1"/>
    </source>
</evidence>
<dbReference type="SMART" id="SM00014">
    <property type="entry name" value="acidPPc"/>
    <property type="match status" value="1"/>
</dbReference>
<dbReference type="Pfam" id="PF01569">
    <property type="entry name" value="PAP2"/>
    <property type="match status" value="1"/>
</dbReference>
<sequence>MEMMEDIISKVSTFVRTMLFREREFDRATLGIRNSPFFGKLIRWRFTDAILIGLLLATTFWTNNLKPFERQFYVNDVTISHPFAEHERVPVTDLMMYSFWMPLAVVVTVAVVVTTSRNKIYVTYVSAMGLLISTLMTSIVTDILKNFIGRHRPDFLARCVPRDDAPLNTMVFAQDVCTTDNIPRLLDGFRTTPSGHSSISFAGLTYFSLWLAGQSVAANEYSGAWRAILSFSPTLGAALIALSRTEDYRHHFVDILIGSCLGLAISYWSYFRLFPAISHPESYNPLVILTESYDSDRSAHDYDYVPTSESNDV</sequence>
<dbReference type="PANTHER" id="PTHR10165:SF35">
    <property type="entry name" value="RE23632P"/>
    <property type="match status" value="1"/>
</dbReference>
<name>G8YCA2_PICSO</name>
<dbReference type="GO" id="GO:0006644">
    <property type="term" value="P:phospholipid metabolic process"/>
    <property type="evidence" value="ECO:0007669"/>
    <property type="project" value="InterPro"/>
</dbReference>
<dbReference type="InterPro" id="IPR043216">
    <property type="entry name" value="PAP-like"/>
</dbReference>
<proteinExistence type="inferred from homology"/>
<dbReference type="GO" id="GO:0046839">
    <property type="term" value="P:phospholipid dephosphorylation"/>
    <property type="evidence" value="ECO:0007669"/>
    <property type="project" value="TreeGrafter"/>
</dbReference>
<dbReference type="GO" id="GO:0016020">
    <property type="term" value="C:membrane"/>
    <property type="evidence" value="ECO:0007669"/>
    <property type="project" value="UniProtKB-SubCell"/>
</dbReference>
<dbReference type="Proteomes" id="UP000005222">
    <property type="component" value="Chromosome J"/>
</dbReference>
<evidence type="ECO:0000256" key="5">
    <source>
        <dbReference type="ARBA" id="ARBA00023136"/>
    </source>
</evidence>
<dbReference type="OrthoDB" id="10030083at2759"/>
<comment type="subcellular location">
    <subcellularLocation>
        <location evidence="1">Membrane</location>
        <topology evidence="1">Multi-pass membrane protein</topology>
    </subcellularLocation>
</comment>
<comment type="similarity">
    <text evidence="2">Belongs to the PA-phosphatase related phosphoesterase family.</text>
</comment>
<keyword evidence="4 6" id="KW-1133">Transmembrane helix</keyword>
<dbReference type="GO" id="GO:0008195">
    <property type="term" value="F:phosphatidate phosphatase activity"/>
    <property type="evidence" value="ECO:0007669"/>
    <property type="project" value="TreeGrafter"/>
</dbReference>
<gene>
    <name evidence="8" type="primary">Piso0_002315</name>
    <name evidence="8" type="ORF">GNLVRS01_PISO0J09359g</name>
</gene>
<evidence type="ECO:0000256" key="2">
    <source>
        <dbReference type="ARBA" id="ARBA00008816"/>
    </source>
</evidence>
<evidence type="ECO:0000313" key="9">
    <source>
        <dbReference type="Proteomes" id="UP000005222"/>
    </source>
</evidence>
<dbReference type="Gene3D" id="1.20.144.10">
    <property type="entry name" value="Phosphatidic acid phosphatase type 2/haloperoxidase"/>
    <property type="match status" value="1"/>
</dbReference>
<organism evidence="8 9">
    <name type="scientific">Pichia sorbitophila (strain ATCC MYA-4447 / BCRC 22081 / CBS 7064 / NBRC 10061 / NRRL Y-12695)</name>
    <name type="common">Hybrid yeast</name>
    <dbReference type="NCBI Taxonomy" id="559304"/>
    <lineage>
        <taxon>Eukaryota</taxon>
        <taxon>Fungi</taxon>
        <taxon>Dikarya</taxon>
        <taxon>Ascomycota</taxon>
        <taxon>Saccharomycotina</taxon>
        <taxon>Pichiomycetes</taxon>
        <taxon>Debaryomycetaceae</taxon>
        <taxon>Millerozyma</taxon>
    </lineage>
</organism>
<dbReference type="PANTHER" id="PTHR10165">
    <property type="entry name" value="LIPID PHOSPHATE PHOSPHATASE"/>
    <property type="match status" value="1"/>
</dbReference>
<dbReference type="CDD" id="cd03390">
    <property type="entry name" value="PAP2_containing_1_like"/>
    <property type="match status" value="1"/>
</dbReference>
<dbReference type="AlphaFoldDB" id="G8YCA2"/>
<evidence type="ECO:0000256" key="4">
    <source>
        <dbReference type="ARBA" id="ARBA00022989"/>
    </source>
</evidence>
<dbReference type="EMBL" id="FO082050">
    <property type="protein sequence ID" value="CCE82583.1"/>
    <property type="molecule type" value="Genomic_DNA"/>
</dbReference>
<dbReference type="FunCoup" id="G8YCA2">
    <property type="interactions" value="362"/>
</dbReference>
<feature type="transmembrane region" description="Helical" evidence="6">
    <location>
        <begin position="94"/>
        <end position="113"/>
    </location>
</feature>
<feature type="transmembrane region" description="Helical" evidence="6">
    <location>
        <begin position="120"/>
        <end position="140"/>
    </location>
</feature>
<dbReference type="OMA" id="WFSYRRY"/>
<dbReference type="eggNOG" id="KOG3030">
    <property type="taxonomic scope" value="Eukaryota"/>
</dbReference>
<dbReference type="InParanoid" id="G8YCA2"/>
<keyword evidence="5 6" id="KW-0472">Membrane</keyword>
<feature type="domain" description="Phosphatidic acid phosphatase type 2/haloperoxidase" evidence="7">
    <location>
        <begin position="127"/>
        <end position="270"/>
    </location>
</feature>
<dbReference type="STRING" id="559304.G8YCA2"/>
<evidence type="ECO:0000256" key="6">
    <source>
        <dbReference type="SAM" id="Phobius"/>
    </source>
</evidence>
<evidence type="ECO:0000256" key="1">
    <source>
        <dbReference type="ARBA" id="ARBA00004141"/>
    </source>
</evidence>
<dbReference type="InterPro" id="IPR036938">
    <property type="entry name" value="PAP2/HPO_sf"/>
</dbReference>
<reference evidence="8 9" key="1">
    <citation type="journal article" date="2012" name="G3 (Bethesda)">
        <title>Pichia sorbitophila, an interspecies yeast hybrid reveals early steps of genome resolution following polyploidization.</title>
        <authorList>
            <person name="Leh Louis V."/>
            <person name="Despons L."/>
            <person name="Friedrich A."/>
            <person name="Martin T."/>
            <person name="Durrens P."/>
            <person name="Casaregola S."/>
            <person name="Neuveglise C."/>
            <person name="Fairhead C."/>
            <person name="Marck C."/>
            <person name="Cruz J.A."/>
            <person name="Straub M.L."/>
            <person name="Kugler V."/>
            <person name="Sacerdot C."/>
            <person name="Uzunov Z."/>
            <person name="Thierry A."/>
            <person name="Weiss S."/>
            <person name="Bleykasten C."/>
            <person name="De Montigny J."/>
            <person name="Jacques N."/>
            <person name="Jung P."/>
            <person name="Lemaire M."/>
            <person name="Mallet S."/>
            <person name="Morel G."/>
            <person name="Richard G.F."/>
            <person name="Sarkar A."/>
            <person name="Savel G."/>
            <person name="Schacherer J."/>
            <person name="Seret M.L."/>
            <person name="Talla E."/>
            <person name="Samson G."/>
            <person name="Jubin C."/>
            <person name="Poulain J."/>
            <person name="Vacherie B."/>
            <person name="Barbe V."/>
            <person name="Pelletier E."/>
            <person name="Sherman D.J."/>
            <person name="Westhof E."/>
            <person name="Weissenbach J."/>
            <person name="Baret P.V."/>
            <person name="Wincker P."/>
            <person name="Gaillardin C."/>
            <person name="Dujon B."/>
            <person name="Souciet J.L."/>
        </authorList>
    </citation>
    <scope>NUCLEOTIDE SEQUENCE [LARGE SCALE GENOMIC DNA]</scope>
    <source>
        <strain evidence="9">ATCC MYA-4447 / BCRC 22081 / CBS 7064 / NBRC 10061 / NRRL Y-12695</strain>
    </source>
</reference>